<evidence type="ECO:0000313" key="3">
    <source>
        <dbReference type="Proteomes" id="UP000767446"/>
    </source>
</evidence>
<feature type="transmembrane region" description="Helical" evidence="1">
    <location>
        <begin position="96"/>
        <end position="112"/>
    </location>
</feature>
<reference evidence="2" key="1">
    <citation type="submission" date="2021-02" db="EMBL/GenBank/DDBJ databases">
        <title>Metagenome analyses of Stigonema ocellatum DSM 106950, Chlorogloea purpurea SAG 13.99 and Gomphosphaeria aponina DSM 107014.</title>
        <authorList>
            <person name="Marter P."/>
            <person name="Huang S."/>
        </authorList>
    </citation>
    <scope>NUCLEOTIDE SEQUENCE</scope>
    <source>
        <strain evidence="2">JP213</strain>
    </source>
</reference>
<feature type="transmembrane region" description="Helical" evidence="1">
    <location>
        <begin position="124"/>
        <end position="143"/>
    </location>
</feature>
<protein>
    <submittedName>
        <fullName evidence="2">Uncharacterized protein</fullName>
    </submittedName>
</protein>
<dbReference type="AlphaFoldDB" id="A0A941JUZ4"/>
<keyword evidence="1" id="KW-1133">Transmembrane helix</keyword>
<feature type="transmembrane region" description="Helical" evidence="1">
    <location>
        <begin position="276"/>
        <end position="296"/>
    </location>
</feature>
<comment type="caution">
    <text evidence="2">The sequence shown here is derived from an EMBL/GenBank/DDBJ whole genome shotgun (WGS) entry which is preliminary data.</text>
</comment>
<feature type="transmembrane region" description="Helical" evidence="1">
    <location>
        <begin position="203"/>
        <end position="225"/>
    </location>
</feature>
<feature type="transmembrane region" description="Helical" evidence="1">
    <location>
        <begin position="21"/>
        <end position="40"/>
    </location>
</feature>
<dbReference type="EMBL" id="JADQBC010000048">
    <property type="protein sequence ID" value="MBR8827920.1"/>
    <property type="molecule type" value="Genomic_DNA"/>
</dbReference>
<accession>A0A941JUZ4</accession>
<proteinExistence type="predicted"/>
<keyword evidence="1" id="KW-0812">Transmembrane</keyword>
<evidence type="ECO:0000256" key="1">
    <source>
        <dbReference type="SAM" id="Phobius"/>
    </source>
</evidence>
<organism evidence="2 3">
    <name type="scientific">Gomphosphaeria aponina SAG 52.96 = DSM 107014</name>
    <dbReference type="NCBI Taxonomy" id="1521640"/>
    <lineage>
        <taxon>Bacteria</taxon>
        <taxon>Bacillati</taxon>
        <taxon>Cyanobacteriota</taxon>
        <taxon>Cyanophyceae</taxon>
        <taxon>Oscillatoriophycideae</taxon>
        <taxon>Chroococcales</taxon>
        <taxon>Gomphosphaeriaceae</taxon>
        <taxon>Gomphosphaeria</taxon>
    </lineage>
</organism>
<evidence type="ECO:0000313" key="2">
    <source>
        <dbReference type="EMBL" id="MBR8827920.1"/>
    </source>
</evidence>
<sequence length="297" mass="33557">MNKTSVTEPKLALLTIIINELLNQLTSVLVLRLTLLLLLFYGSSSILLDIPLRIVCSLMLLLPILQTNQIMWVIICALVWWINAIDWFALDNHKILIGYWCLVCALAVSSKVTDKVLAWNGRMLIGLTFLFATAWKIMAGEYGDGSFLLYTFLSDRRVELMATFIGSISPDILQQNRLLEALLRYQPHILGSTTVSSSPQLELFTLAASYWTLIIESAVAVSFLGGGMSRLFLLRDWILILFIATTYFLLPVLGFAYILMIMGFAQCPPQNNTIKIAYICLFGLLQFARFPWNILFI</sequence>
<name>A0A941JUZ4_9CHRO</name>
<dbReference type="Proteomes" id="UP000767446">
    <property type="component" value="Unassembled WGS sequence"/>
</dbReference>
<keyword evidence="1" id="KW-0472">Membrane</keyword>
<feature type="transmembrane region" description="Helical" evidence="1">
    <location>
        <begin position="237"/>
        <end position="264"/>
    </location>
</feature>
<gene>
    <name evidence="2" type="ORF">DSM107014_08460</name>
</gene>